<accession>A0A328UCA4</accession>
<evidence type="ECO:0000259" key="5">
    <source>
        <dbReference type="Pfam" id="PF22780"/>
    </source>
</evidence>
<protein>
    <submittedName>
        <fullName evidence="6">Aminoacetone oxidase family FAD-binding enzyme</fullName>
    </submittedName>
</protein>
<dbReference type="SUPFAM" id="SSF51905">
    <property type="entry name" value="FAD/NAD(P)-binding domain"/>
    <property type="match status" value="1"/>
</dbReference>
<organism evidence="6 7">
    <name type="scientific">Hydrogeniiclostridium mannosilyticum</name>
    <dbReference type="NCBI Taxonomy" id="2764322"/>
    <lineage>
        <taxon>Bacteria</taxon>
        <taxon>Bacillati</taxon>
        <taxon>Bacillota</taxon>
        <taxon>Clostridia</taxon>
        <taxon>Eubacteriales</taxon>
        <taxon>Acutalibacteraceae</taxon>
        <taxon>Hydrogeniiclostridium</taxon>
    </lineage>
</organism>
<dbReference type="AlphaFoldDB" id="A0A328UCA4"/>
<dbReference type="InterPro" id="IPR057661">
    <property type="entry name" value="RsdA/BaiN/AoA(So)_Rossmann"/>
</dbReference>
<dbReference type="PANTHER" id="PTHR42887">
    <property type="entry name" value="OS12G0638800 PROTEIN"/>
    <property type="match status" value="1"/>
</dbReference>
<keyword evidence="2" id="KW-0285">Flavoprotein</keyword>
<dbReference type="Pfam" id="PF03486">
    <property type="entry name" value="HI0933_like"/>
    <property type="match status" value="1"/>
</dbReference>
<feature type="domain" description="RsdA/BaiN/AoA(So)-like insert" evidence="5">
    <location>
        <begin position="190"/>
        <end position="353"/>
    </location>
</feature>
<name>A0A328UCA4_9FIRM</name>
<evidence type="ECO:0000313" key="6">
    <source>
        <dbReference type="EMBL" id="RAQ28424.1"/>
    </source>
</evidence>
<dbReference type="InterPro" id="IPR023166">
    <property type="entry name" value="BaiN-like_dom_sf"/>
</dbReference>
<dbReference type="EMBL" id="QLYR01000005">
    <property type="protein sequence ID" value="RAQ28424.1"/>
    <property type="molecule type" value="Genomic_DNA"/>
</dbReference>
<dbReference type="PANTHER" id="PTHR42887:SF2">
    <property type="entry name" value="OS12G0638800 PROTEIN"/>
    <property type="match status" value="1"/>
</dbReference>
<sequence length="418" mass="46079">MYDAAVIGSGAAGLMAAGYMAQSGLRVCLIEKNSRPGRKLMITGKGRCNLTNDCDLQAFIASVPTNGRFLYSALTAFPPQELMAFFERLGVPLKVERGRRVFPVSDKAVDIVDALSAYIRRFSCTQVEGEAVSLILEEGGISGVKLEDGRLIRAERVVMACGGASYPATGSDGSGYRMAEAVGHQIVPLKPSLVPLVVHDSGCRDMMGLSLKNVRLRVWDQKKDKLVFQEQGEMLFTHFGVSGPLILSASSRMRQMEPRRYRLEIDMKPALSLDQLETRLLRDFQSNSNRDFINTLSSLLPKKMIPFAVSRTDIPAHLKCNSVTREQRRAFCGFIKCIPFEVQGFRSLDEAIVTSGGVQVRQVDPKTMESKLVRGLFFAGEILDVDAYTGGYNLQIAFSTGRLAAQTIAAQCRHHNLR</sequence>
<evidence type="ECO:0000259" key="4">
    <source>
        <dbReference type="Pfam" id="PF03486"/>
    </source>
</evidence>
<evidence type="ECO:0000256" key="1">
    <source>
        <dbReference type="ARBA" id="ARBA00001974"/>
    </source>
</evidence>
<feature type="domain" description="RsdA/BaiN/AoA(So)-like Rossmann fold-like" evidence="4">
    <location>
        <begin position="3"/>
        <end position="406"/>
    </location>
</feature>
<dbReference type="Pfam" id="PF22780">
    <property type="entry name" value="HI0933_like_1st"/>
    <property type="match status" value="1"/>
</dbReference>
<gene>
    <name evidence="6" type="ORF">DPQ25_08840</name>
</gene>
<dbReference type="Proteomes" id="UP000249377">
    <property type="component" value="Unassembled WGS sequence"/>
</dbReference>
<proteinExistence type="predicted"/>
<dbReference type="InterPro" id="IPR036188">
    <property type="entry name" value="FAD/NAD-bd_sf"/>
</dbReference>
<dbReference type="InterPro" id="IPR055178">
    <property type="entry name" value="RsdA/BaiN/AoA(So)-like_dom"/>
</dbReference>
<dbReference type="SUPFAM" id="SSF160996">
    <property type="entry name" value="HI0933 insert domain-like"/>
    <property type="match status" value="1"/>
</dbReference>
<comment type="cofactor">
    <cofactor evidence="1">
        <name>FAD</name>
        <dbReference type="ChEBI" id="CHEBI:57692"/>
    </cofactor>
</comment>
<dbReference type="Gene3D" id="2.40.30.10">
    <property type="entry name" value="Translation factors"/>
    <property type="match status" value="1"/>
</dbReference>
<evidence type="ECO:0000256" key="3">
    <source>
        <dbReference type="ARBA" id="ARBA00022827"/>
    </source>
</evidence>
<dbReference type="Gene3D" id="1.10.8.260">
    <property type="entry name" value="HI0933 insert domain-like"/>
    <property type="match status" value="1"/>
</dbReference>
<dbReference type="RefSeq" id="WP_112332807.1">
    <property type="nucleotide sequence ID" value="NZ_QLYR01000005.1"/>
</dbReference>
<dbReference type="InterPro" id="IPR004792">
    <property type="entry name" value="BaiN-like"/>
</dbReference>
<keyword evidence="7" id="KW-1185">Reference proteome</keyword>
<comment type="caution">
    <text evidence="6">The sequence shown here is derived from an EMBL/GenBank/DDBJ whole genome shotgun (WGS) entry which is preliminary data.</text>
</comment>
<reference evidence="6 7" key="1">
    <citation type="submission" date="2018-06" db="EMBL/GenBank/DDBJ databases">
        <title>Noncontiguous genome sequence of Ruminococcaceae bacterium ASD2818.</title>
        <authorList>
            <person name="Chaplin A.V."/>
            <person name="Sokolova S.R."/>
            <person name="Kochetkova T.O."/>
            <person name="Goltsov A.Y."/>
            <person name="Trofimov D.Y."/>
            <person name="Efimov B.A."/>
        </authorList>
    </citation>
    <scope>NUCLEOTIDE SEQUENCE [LARGE SCALE GENOMIC DNA]</scope>
    <source>
        <strain evidence="6 7">ASD2818</strain>
    </source>
</reference>
<dbReference type="NCBIfam" id="TIGR00275">
    <property type="entry name" value="aminoacetone oxidase family FAD-binding enzyme"/>
    <property type="match status" value="1"/>
</dbReference>
<keyword evidence="3" id="KW-0274">FAD</keyword>
<evidence type="ECO:0000313" key="7">
    <source>
        <dbReference type="Proteomes" id="UP000249377"/>
    </source>
</evidence>
<evidence type="ECO:0000256" key="2">
    <source>
        <dbReference type="ARBA" id="ARBA00022630"/>
    </source>
</evidence>
<dbReference type="Gene3D" id="3.50.50.60">
    <property type="entry name" value="FAD/NAD(P)-binding domain"/>
    <property type="match status" value="1"/>
</dbReference>